<dbReference type="GO" id="GO:0044718">
    <property type="term" value="P:siderophore transmembrane transport"/>
    <property type="evidence" value="ECO:0007669"/>
    <property type="project" value="TreeGrafter"/>
</dbReference>
<evidence type="ECO:0000256" key="1">
    <source>
        <dbReference type="ARBA" id="ARBA00022729"/>
    </source>
</evidence>
<dbReference type="Pfam" id="PF25183">
    <property type="entry name" value="OMP_b-brl_4"/>
    <property type="match status" value="1"/>
</dbReference>
<dbReference type="Proteomes" id="UP000593892">
    <property type="component" value="Chromosome"/>
</dbReference>
<dbReference type="EMBL" id="CP063849">
    <property type="protein sequence ID" value="QOY87390.1"/>
    <property type="molecule type" value="Genomic_DNA"/>
</dbReference>
<evidence type="ECO:0000313" key="4">
    <source>
        <dbReference type="EMBL" id="QOY87390.1"/>
    </source>
</evidence>
<keyword evidence="4" id="KW-0675">Receptor</keyword>
<name>A0A7S7NPK5_PALFE</name>
<feature type="chain" id="PRO_5032613307" evidence="2">
    <location>
        <begin position="25"/>
        <end position="983"/>
    </location>
</feature>
<keyword evidence="1 2" id="KW-0732">Signal</keyword>
<feature type="signal peptide" evidence="2">
    <location>
        <begin position="1"/>
        <end position="24"/>
    </location>
</feature>
<dbReference type="InterPro" id="IPR057601">
    <property type="entry name" value="Oar-like_b-barrel"/>
</dbReference>
<feature type="domain" description="TonB-dependent transporter Oar-like beta-barrel" evidence="3">
    <location>
        <begin position="185"/>
        <end position="976"/>
    </location>
</feature>
<sequence length="983" mass="104400">MPHVSLRYCHCLAGLLAASLELFAGEHRGVVRIGGTAVPGAQVVLSRDGRRAVAMTNLKGEYTVADIGDGVWLGRVEMRGFVLLEREVRVAANQEASVWSLEMLPLAAIVGKPVSLVVAAPAAVAADPDNGGTTDAPSPMAADLLITGSVNNGAASQFGQSAAFGNHRSTLRAAYNGSLGLIAGHSALDARPFSLTGQETPMPAYSHWKGMAAFGGPLRIPHLLWQNGPNFTLNYQWTRDRSADVQAARVPNLAERAGDLSGLTDRPFDPANGAPFPGGVIPATRLSPQAQSLLRLYPEPSSASGARYNFQTLTPGGMQEDSWQSRFTQSLNRSNQLVGSFSGQSTRATASNLFGFQDGTGTLGLNASAAWRHLVSTRLSIVLGYQYSRLSARTTPFFAGRSNVSGDAGISGNNQDAANWGPPKLNFSGATPSLVDVNASFTRNQTSGASFSGLWNRERHNFAFGGDVRRQQFNLLAQQDARGTFGFTGAVAGSDLAGFLLGLPDTSSIAFGNADKYLRAGLYDWFFTDDFRVSPGFTLNVGVRWDYGSPITEKYGRLVNMEVSPGFGSGAPVVSSRPVGSLTGRNFGDSLLRPDYAGLQSRLGLSWRPVAASSLVIRAGSGVYDNTAVYLPIASALSQQPPLSTNFSVQSTPSAPLTLADGFHAPAGVASNTYAADPDLRVGYAHVWNISLQRDLPAGLAMTASYRGIKGTRGLQQILPNTVPTGAASPCPGCPVGFVYLESNGNSSRHAGQFELRRRFHDGLTAQLQYVYSKSLDNSGLAGGFQGGQSIAQNWLDLKSERGLSSFDQRHLLNLSGQYTTGMRKRRAAWLPAWGDALANDWNLAAQLSAGSGLPQTPIYFAAVQGTGVTGSLRPDFTGIPATQAAPGLFLNPSSFRTPAIGRWGNAGRNSITGPVQFSMNASLGRTFRVGERLSLDLRIEAVNALNHVTFTGWNTTVTSPQFGLPLAANPMRAVQTTLRLRF</sequence>
<evidence type="ECO:0000259" key="3">
    <source>
        <dbReference type="Pfam" id="PF25183"/>
    </source>
</evidence>
<dbReference type="PANTHER" id="PTHR30069:SF29">
    <property type="entry name" value="HEMOGLOBIN AND HEMOGLOBIN-HAPTOGLOBIN-BINDING PROTEIN 1-RELATED"/>
    <property type="match status" value="1"/>
</dbReference>
<dbReference type="GO" id="GO:0015344">
    <property type="term" value="F:siderophore uptake transmembrane transporter activity"/>
    <property type="evidence" value="ECO:0007669"/>
    <property type="project" value="TreeGrafter"/>
</dbReference>
<organism evidence="4 5">
    <name type="scientific">Paludibaculum fermentans</name>
    <dbReference type="NCBI Taxonomy" id="1473598"/>
    <lineage>
        <taxon>Bacteria</taxon>
        <taxon>Pseudomonadati</taxon>
        <taxon>Acidobacteriota</taxon>
        <taxon>Terriglobia</taxon>
        <taxon>Bryobacterales</taxon>
        <taxon>Bryobacteraceae</taxon>
        <taxon>Paludibaculum</taxon>
    </lineage>
</organism>
<evidence type="ECO:0000313" key="5">
    <source>
        <dbReference type="Proteomes" id="UP000593892"/>
    </source>
</evidence>
<protein>
    <submittedName>
        <fullName evidence="4">TonB-dependent receptor</fullName>
    </submittedName>
</protein>
<dbReference type="InterPro" id="IPR039426">
    <property type="entry name" value="TonB-dep_rcpt-like"/>
</dbReference>
<dbReference type="GO" id="GO:0009279">
    <property type="term" value="C:cell outer membrane"/>
    <property type="evidence" value="ECO:0007669"/>
    <property type="project" value="TreeGrafter"/>
</dbReference>
<dbReference type="AlphaFoldDB" id="A0A7S7NPK5"/>
<keyword evidence="5" id="KW-1185">Reference proteome</keyword>
<dbReference type="RefSeq" id="WP_194449059.1">
    <property type="nucleotide sequence ID" value="NZ_CP063849.1"/>
</dbReference>
<dbReference type="SUPFAM" id="SSF56935">
    <property type="entry name" value="Porins"/>
    <property type="match status" value="1"/>
</dbReference>
<evidence type="ECO:0000256" key="2">
    <source>
        <dbReference type="SAM" id="SignalP"/>
    </source>
</evidence>
<proteinExistence type="predicted"/>
<reference evidence="4 5" key="1">
    <citation type="submission" date="2020-10" db="EMBL/GenBank/DDBJ databases">
        <title>Complete genome sequence of Paludibaculum fermentans P105T, a facultatively anaerobic acidobacterium capable of dissimilatory Fe(III) reduction.</title>
        <authorList>
            <person name="Dedysh S.N."/>
            <person name="Beletsky A.V."/>
            <person name="Kulichevskaya I.S."/>
            <person name="Mardanov A.V."/>
            <person name="Ravin N.V."/>
        </authorList>
    </citation>
    <scope>NUCLEOTIDE SEQUENCE [LARGE SCALE GENOMIC DNA]</scope>
    <source>
        <strain evidence="4 5">P105</strain>
    </source>
</reference>
<dbReference type="KEGG" id="pfer:IRI77_32280"/>
<dbReference type="PANTHER" id="PTHR30069">
    <property type="entry name" value="TONB-DEPENDENT OUTER MEMBRANE RECEPTOR"/>
    <property type="match status" value="1"/>
</dbReference>
<accession>A0A7S7NPK5</accession>
<gene>
    <name evidence="4" type="ORF">IRI77_32280</name>
</gene>